<name>A0A5D2ALD8_GOSDA</name>
<keyword evidence="3" id="KW-1185">Reference proteome</keyword>
<protein>
    <recommendedName>
        <fullName evidence="4">Transmembrane protein</fullName>
    </recommendedName>
</protein>
<keyword evidence="1" id="KW-0472">Membrane</keyword>
<evidence type="ECO:0008006" key="4">
    <source>
        <dbReference type="Google" id="ProtNLM"/>
    </source>
</evidence>
<dbReference type="Proteomes" id="UP000323506">
    <property type="component" value="Chromosome D11"/>
</dbReference>
<sequence length="144" mass="16471">MMSNTRNELQINVNECEWGTLFAILCWRLWKYRCNFLFSNSTWSAETIVSLSRACVITIFWTWLSEEKARSLQGSHDIWLPPAKGWVTVNSNGVGLWVTTAIDFQISIFTLLSNLRLVQGGCYVMIVSMVLLCCNFVSLLSVFD</sequence>
<dbReference type="AlphaFoldDB" id="A0A5D2ALD8"/>
<gene>
    <name evidence="2" type="ORF">ES288_D11G190500v1</name>
</gene>
<reference evidence="2 3" key="1">
    <citation type="submission" date="2019-06" db="EMBL/GenBank/DDBJ databases">
        <title>WGS assembly of Gossypium darwinii.</title>
        <authorList>
            <person name="Chen Z.J."/>
            <person name="Sreedasyam A."/>
            <person name="Ando A."/>
            <person name="Song Q."/>
            <person name="De L."/>
            <person name="Hulse-Kemp A."/>
            <person name="Ding M."/>
            <person name="Ye W."/>
            <person name="Kirkbride R."/>
            <person name="Jenkins J."/>
            <person name="Plott C."/>
            <person name="Lovell J."/>
            <person name="Lin Y.-M."/>
            <person name="Vaughn R."/>
            <person name="Liu B."/>
            <person name="Li W."/>
            <person name="Simpson S."/>
            <person name="Scheffler B."/>
            <person name="Saski C."/>
            <person name="Grover C."/>
            <person name="Hu G."/>
            <person name="Conover J."/>
            <person name="Carlson J."/>
            <person name="Shu S."/>
            <person name="Boston L."/>
            <person name="Williams M."/>
            <person name="Peterson D."/>
            <person name="Mcgee K."/>
            <person name="Jones D."/>
            <person name="Wendel J."/>
            <person name="Stelly D."/>
            <person name="Grimwood J."/>
            <person name="Schmutz J."/>
        </authorList>
    </citation>
    <scope>NUCLEOTIDE SEQUENCE [LARGE SCALE GENOMIC DNA]</scope>
    <source>
        <strain evidence="2">1808015.09</strain>
    </source>
</reference>
<accession>A0A5D2ALD8</accession>
<keyword evidence="1" id="KW-0812">Transmembrane</keyword>
<evidence type="ECO:0000256" key="1">
    <source>
        <dbReference type="SAM" id="Phobius"/>
    </source>
</evidence>
<dbReference type="EMBL" id="CM017711">
    <property type="protein sequence ID" value="TYG45641.1"/>
    <property type="molecule type" value="Genomic_DNA"/>
</dbReference>
<evidence type="ECO:0000313" key="2">
    <source>
        <dbReference type="EMBL" id="TYG45641.1"/>
    </source>
</evidence>
<feature type="transmembrane region" description="Helical" evidence="1">
    <location>
        <begin position="122"/>
        <end position="143"/>
    </location>
</feature>
<proteinExistence type="predicted"/>
<organism evidence="2 3">
    <name type="scientific">Gossypium darwinii</name>
    <name type="common">Darwin's cotton</name>
    <name type="synonym">Gossypium barbadense var. darwinii</name>
    <dbReference type="NCBI Taxonomy" id="34276"/>
    <lineage>
        <taxon>Eukaryota</taxon>
        <taxon>Viridiplantae</taxon>
        <taxon>Streptophyta</taxon>
        <taxon>Embryophyta</taxon>
        <taxon>Tracheophyta</taxon>
        <taxon>Spermatophyta</taxon>
        <taxon>Magnoliopsida</taxon>
        <taxon>eudicotyledons</taxon>
        <taxon>Gunneridae</taxon>
        <taxon>Pentapetalae</taxon>
        <taxon>rosids</taxon>
        <taxon>malvids</taxon>
        <taxon>Malvales</taxon>
        <taxon>Malvaceae</taxon>
        <taxon>Malvoideae</taxon>
        <taxon>Gossypium</taxon>
    </lineage>
</organism>
<evidence type="ECO:0000313" key="3">
    <source>
        <dbReference type="Proteomes" id="UP000323506"/>
    </source>
</evidence>
<keyword evidence="1" id="KW-1133">Transmembrane helix</keyword>